<comment type="caution">
    <text evidence="1">The sequence shown here is derived from an EMBL/GenBank/DDBJ whole genome shotgun (WGS) entry which is preliminary data.</text>
</comment>
<evidence type="ECO:0000313" key="2">
    <source>
        <dbReference type="Proteomes" id="UP000077628"/>
    </source>
</evidence>
<accession>A0A177P4C6</accession>
<gene>
    <name evidence="1" type="ORF">A1355_20020</name>
</gene>
<dbReference type="Pfam" id="PF14386">
    <property type="entry name" value="DUF4417"/>
    <property type="match status" value="1"/>
</dbReference>
<keyword evidence="2" id="KW-1185">Reference proteome</keyword>
<dbReference type="AlphaFoldDB" id="A0A177P4C6"/>
<sequence length="194" mass="21993">MYQIWRSRLVAAFWAEHGVYVVPVLQWTHSKDVNLKDYFQGLQWCDVVAVRCPTKGSQVEDDWQRCAEAFLAVHRPELVLHFGCSRGSEVWPNCEVLALNPSSARSKKGVQSELDSLANVFLTQRLHTGCAVHFCADVQGWECPDDLDYRMTARAKRVMRHSGLSTFEYQGSEVAMCYKPAGRSENACLAPYLC</sequence>
<name>A0A177P4C6_9GAMM</name>
<evidence type="ECO:0000313" key="1">
    <source>
        <dbReference type="EMBL" id="OAI25061.1"/>
    </source>
</evidence>
<dbReference type="STRING" id="702114.A1355_20020"/>
<dbReference type="EMBL" id="LUUK01000041">
    <property type="protein sequence ID" value="OAI25061.1"/>
    <property type="molecule type" value="Genomic_DNA"/>
</dbReference>
<dbReference type="InterPro" id="IPR025530">
    <property type="entry name" value="DUF4417"/>
</dbReference>
<dbReference type="Proteomes" id="UP000077628">
    <property type="component" value="Unassembled WGS sequence"/>
</dbReference>
<organism evidence="1 2">
    <name type="scientific">Methylomonas koyamae</name>
    <dbReference type="NCBI Taxonomy" id="702114"/>
    <lineage>
        <taxon>Bacteria</taxon>
        <taxon>Pseudomonadati</taxon>
        <taxon>Pseudomonadota</taxon>
        <taxon>Gammaproteobacteria</taxon>
        <taxon>Methylococcales</taxon>
        <taxon>Methylococcaceae</taxon>
        <taxon>Methylomonas</taxon>
    </lineage>
</organism>
<proteinExistence type="predicted"/>
<reference evidence="2" key="1">
    <citation type="submission" date="2016-03" db="EMBL/GenBank/DDBJ databases">
        <authorList>
            <person name="Heylen K."/>
            <person name="De Vos P."/>
            <person name="Vekeman B."/>
        </authorList>
    </citation>
    <scope>NUCLEOTIDE SEQUENCE [LARGE SCALE GENOMIC DNA]</scope>
    <source>
        <strain evidence="2">R-45383</strain>
    </source>
</reference>
<protein>
    <submittedName>
        <fullName evidence="1">Uncharacterized protein</fullName>
    </submittedName>
</protein>